<gene>
    <name evidence="2" type="ORF">IV203_006039</name>
</gene>
<comment type="caution">
    <text evidence="2">The sequence shown here is derived from an EMBL/GenBank/DDBJ whole genome shotgun (WGS) entry which is preliminary data.</text>
</comment>
<name>A0A9K3KNG2_9STRA</name>
<evidence type="ECO:0000313" key="2">
    <source>
        <dbReference type="EMBL" id="KAG7346970.1"/>
    </source>
</evidence>
<dbReference type="PANTHER" id="PTHR20932:SF8">
    <property type="entry name" value="LD22649P"/>
    <property type="match status" value="1"/>
</dbReference>
<reference evidence="2" key="1">
    <citation type="journal article" date="2021" name="Sci. Rep.">
        <title>Diploid genomic architecture of Nitzschia inconspicua, an elite biomass production diatom.</title>
        <authorList>
            <person name="Oliver A."/>
            <person name="Podell S."/>
            <person name="Pinowska A."/>
            <person name="Traller J.C."/>
            <person name="Smith S.R."/>
            <person name="McClure R."/>
            <person name="Beliaev A."/>
            <person name="Bohutskyi P."/>
            <person name="Hill E.A."/>
            <person name="Rabines A."/>
            <person name="Zheng H."/>
            <person name="Allen L.Z."/>
            <person name="Kuo A."/>
            <person name="Grigoriev I.V."/>
            <person name="Allen A.E."/>
            <person name="Hazlebeck D."/>
            <person name="Allen E.E."/>
        </authorList>
    </citation>
    <scope>NUCLEOTIDE SEQUENCE</scope>
    <source>
        <strain evidence="2">Hildebrandi</strain>
    </source>
</reference>
<feature type="compositionally biased region" description="Basic and acidic residues" evidence="1">
    <location>
        <begin position="73"/>
        <end position="90"/>
    </location>
</feature>
<dbReference type="InterPro" id="IPR018392">
    <property type="entry name" value="LysM"/>
</dbReference>
<feature type="region of interest" description="Disordered" evidence="1">
    <location>
        <begin position="370"/>
        <end position="398"/>
    </location>
</feature>
<evidence type="ECO:0000256" key="1">
    <source>
        <dbReference type="SAM" id="MobiDB-lite"/>
    </source>
</evidence>
<feature type="region of interest" description="Disordered" evidence="1">
    <location>
        <begin position="45"/>
        <end position="102"/>
    </location>
</feature>
<dbReference type="OrthoDB" id="40878at2759"/>
<sequence length="440" mass="48698">MTEEKNQPQQQPGGHRGGLLHMQVKRFFSDVASAGQAVLKEAQVMQAVEQKKQSSCEPPTAVSSPRKPNLPPEIERQERGKDNNTKEKLTQQKTKTFPPPVKLQTPRLVSQTAVVEMPKEVISQTAIVISETGWELLSTDDRASKTSNGSFVACPRVGSVRSITSVDHESSSHTELSVPFKIQKTNSSSTLDSQDNTIGPSGKGVLGVDYVEHVVLPTDTLQGICIAYKVSATHLRRANHFSGNLHSAPKKLVIPISKQALRAGFIRVQDTDTKEYKLHYFQAEFPDITSTEAKAYLELADWDLKDAIQSVREDREWETENNEGDEDDEGGQHRKKETHLKSGQIGIKVIDFRGGIPIFNLKGTGFPTLSNLKKKSDSDDSSSSESNSMSKREKIGRKNKVIIHKLPPAIATKSVLPQDLYEAAPQHGAFGFELQEIQKR</sequence>
<keyword evidence="3" id="KW-1185">Reference proteome</keyword>
<dbReference type="EMBL" id="JAGRRH010000021">
    <property type="protein sequence ID" value="KAG7346970.1"/>
    <property type="molecule type" value="Genomic_DNA"/>
</dbReference>
<dbReference type="PANTHER" id="PTHR20932">
    <property type="entry name" value="LYSM AND PUTATIVE PEPTIDOGLYCAN-BINDING DOMAIN-CONTAINING PROTEIN"/>
    <property type="match status" value="1"/>
</dbReference>
<feature type="region of interest" description="Disordered" evidence="1">
    <location>
        <begin position="1"/>
        <end position="21"/>
    </location>
</feature>
<feature type="region of interest" description="Disordered" evidence="1">
    <location>
        <begin position="313"/>
        <end position="340"/>
    </location>
</feature>
<evidence type="ECO:0008006" key="4">
    <source>
        <dbReference type="Google" id="ProtNLM"/>
    </source>
</evidence>
<accession>A0A9K3KNG2</accession>
<protein>
    <recommendedName>
        <fullName evidence="4">LysM domain-containing protein</fullName>
    </recommendedName>
</protein>
<reference evidence="2" key="2">
    <citation type="submission" date="2021-04" db="EMBL/GenBank/DDBJ databases">
        <authorList>
            <person name="Podell S."/>
        </authorList>
    </citation>
    <scope>NUCLEOTIDE SEQUENCE</scope>
    <source>
        <strain evidence="2">Hildebrandi</strain>
    </source>
</reference>
<proteinExistence type="predicted"/>
<dbReference type="AlphaFoldDB" id="A0A9K3KNG2"/>
<organism evidence="2 3">
    <name type="scientific">Nitzschia inconspicua</name>
    <dbReference type="NCBI Taxonomy" id="303405"/>
    <lineage>
        <taxon>Eukaryota</taxon>
        <taxon>Sar</taxon>
        <taxon>Stramenopiles</taxon>
        <taxon>Ochrophyta</taxon>
        <taxon>Bacillariophyta</taxon>
        <taxon>Bacillariophyceae</taxon>
        <taxon>Bacillariophycidae</taxon>
        <taxon>Bacillariales</taxon>
        <taxon>Bacillariaceae</taxon>
        <taxon>Nitzschia</taxon>
    </lineage>
</organism>
<evidence type="ECO:0000313" key="3">
    <source>
        <dbReference type="Proteomes" id="UP000693970"/>
    </source>
</evidence>
<dbReference type="InterPro" id="IPR045030">
    <property type="entry name" value="LYSM1-4"/>
</dbReference>
<dbReference type="CDD" id="cd00118">
    <property type="entry name" value="LysM"/>
    <property type="match status" value="1"/>
</dbReference>
<feature type="compositionally biased region" description="Acidic residues" evidence="1">
    <location>
        <begin position="316"/>
        <end position="329"/>
    </location>
</feature>
<dbReference type="Proteomes" id="UP000693970">
    <property type="component" value="Unassembled WGS sequence"/>
</dbReference>